<gene>
    <name evidence="1" type="ORF">L1987_76142</name>
</gene>
<evidence type="ECO:0000313" key="1">
    <source>
        <dbReference type="EMBL" id="KAI3705893.1"/>
    </source>
</evidence>
<evidence type="ECO:0000313" key="2">
    <source>
        <dbReference type="Proteomes" id="UP001056120"/>
    </source>
</evidence>
<protein>
    <submittedName>
        <fullName evidence="1">Uncharacterized protein</fullName>
    </submittedName>
</protein>
<dbReference type="EMBL" id="CM042042">
    <property type="protein sequence ID" value="KAI3705893.1"/>
    <property type="molecule type" value="Genomic_DNA"/>
</dbReference>
<sequence>MVVVSSVEKGRRWRSEEDEAMERGLRRSELRRARAMSYLPEDKSLTLLLLHTPEGVRFLTTRLGFLTYIQGMPGTKMTL</sequence>
<keyword evidence="2" id="KW-1185">Reference proteome</keyword>
<reference evidence="2" key="1">
    <citation type="journal article" date="2022" name="Mol. Ecol. Resour.">
        <title>The genomes of chicory, endive, great burdock and yacon provide insights into Asteraceae palaeo-polyploidization history and plant inulin production.</title>
        <authorList>
            <person name="Fan W."/>
            <person name="Wang S."/>
            <person name="Wang H."/>
            <person name="Wang A."/>
            <person name="Jiang F."/>
            <person name="Liu H."/>
            <person name="Zhao H."/>
            <person name="Xu D."/>
            <person name="Zhang Y."/>
        </authorList>
    </citation>
    <scope>NUCLEOTIDE SEQUENCE [LARGE SCALE GENOMIC DNA]</scope>
    <source>
        <strain evidence="2">cv. Yunnan</strain>
    </source>
</reference>
<proteinExistence type="predicted"/>
<comment type="caution">
    <text evidence="1">The sequence shown here is derived from an EMBL/GenBank/DDBJ whole genome shotgun (WGS) entry which is preliminary data.</text>
</comment>
<reference evidence="1 2" key="2">
    <citation type="journal article" date="2022" name="Mol. Ecol. Resour.">
        <title>The genomes of chicory, endive, great burdock and yacon provide insights into Asteraceae paleo-polyploidization history and plant inulin production.</title>
        <authorList>
            <person name="Fan W."/>
            <person name="Wang S."/>
            <person name="Wang H."/>
            <person name="Wang A."/>
            <person name="Jiang F."/>
            <person name="Liu H."/>
            <person name="Zhao H."/>
            <person name="Xu D."/>
            <person name="Zhang Y."/>
        </authorList>
    </citation>
    <scope>NUCLEOTIDE SEQUENCE [LARGE SCALE GENOMIC DNA]</scope>
    <source>
        <strain evidence="2">cv. Yunnan</strain>
        <tissue evidence="1">Leaves</tissue>
    </source>
</reference>
<name>A0ACB9A7X6_9ASTR</name>
<accession>A0ACB9A7X6</accession>
<organism evidence="1 2">
    <name type="scientific">Smallanthus sonchifolius</name>
    <dbReference type="NCBI Taxonomy" id="185202"/>
    <lineage>
        <taxon>Eukaryota</taxon>
        <taxon>Viridiplantae</taxon>
        <taxon>Streptophyta</taxon>
        <taxon>Embryophyta</taxon>
        <taxon>Tracheophyta</taxon>
        <taxon>Spermatophyta</taxon>
        <taxon>Magnoliopsida</taxon>
        <taxon>eudicotyledons</taxon>
        <taxon>Gunneridae</taxon>
        <taxon>Pentapetalae</taxon>
        <taxon>asterids</taxon>
        <taxon>campanulids</taxon>
        <taxon>Asterales</taxon>
        <taxon>Asteraceae</taxon>
        <taxon>Asteroideae</taxon>
        <taxon>Heliantheae alliance</taxon>
        <taxon>Millerieae</taxon>
        <taxon>Smallanthus</taxon>
    </lineage>
</organism>
<dbReference type="Proteomes" id="UP001056120">
    <property type="component" value="Linkage Group LG25"/>
</dbReference>